<comment type="subcellular location">
    <subcellularLocation>
        <location evidence="1">Membrane</location>
        <topology evidence="1">Multi-pass membrane protein</topology>
    </subcellularLocation>
</comment>
<keyword evidence="3 6" id="KW-0812">Transmembrane</keyword>
<keyword evidence="7" id="KW-1185">Reference proteome</keyword>
<evidence type="ECO:0000313" key="7">
    <source>
        <dbReference type="Proteomes" id="UP001318040"/>
    </source>
</evidence>
<keyword evidence="4 6" id="KW-1133">Transmembrane helix</keyword>
<accession>A0AAJ7UED7</accession>
<protein>
    <submittedName>
        <fullName evidence="8">Transmembrane 4 L6 family member 1-like</fullName>
    </submittedName>
</protein>
<feature type="transmembrane region" description="Helical" evidence="6">
    <location>
        <begin position="160"/>
        <end position="180"/>
    </location>
</feature>
<evidence type="ECO:0000313" key="8">
    <source>
        <dbReference type="RefSeq" id="XP_032833685.1"/>
    </source>
</evidence>
<evidence type="ECO:0000256" key="2">
    <source>
        <dbReference type="ARBA" id="ARBA00006193"/>
    </source>
</evidence>
<dbReference type="Proteomes" id="UP001318040">
    <property type="component" value="Chromosome 64"/>
</dbReference>
<dbReference type="GO" id="GO:0016020">
    <property type="term" value="C:membrane"/>
    <property type="evidence" value="ECO:0007669"/>
    <property type="project" value="UniProtKB-SubCell"/>
</dbReference>
<dbReference type="AlphaFoldDB" id="A0AAJ7UED7"/>
<reference evidence="8" key="1">
    <citation type="submission" date="2025-08" db="UniProtKB">
        <authorList>
            <consortium name="RefSeq"/>
        </authorList>
    </citation>
    <scope>IDENTIFICATION</scope>
    <source>
        <tissue evidence="8">Sperm</tissue>
    </source>
</reference>
<evidence type="ECO:0000256" key="5">
    <source>
        <dbReference type="ARBA" id="ARBA00023136"/>
    </source>
</evidence>
<proteinExistence type="inferred from homology"/>
<feature type="transmembrane region" description="Helical" evidence="6">
    <location>
        <begin position="86"/>
        <end position="108"/>
    </location>
</feature>
<dbReference type="RefSeq" id="XP_032833685.1">
    <property type="nucleotide sequence ID" value="XM_032977794.1"/>
</dbReference>
<evidence type="ECO:0000256" key="4">
    <source>
        <dbReference type="ARBA" id="ARBA00022989"/>
    </source>
</evidence>
<evidence type="ECO:0000256" key="3">
    <source>
        <dbReference type="ARBA" id="ARBA00022692"/>
    </source>
</evidence>
<name>A0AAJ7UED7_PETMA</name>
<sequence>MCTGKCADFIGKALIPLAVLSIIANILLFFPNGQVKYASEDHLTPQVWFFHGIVGAGLLIFIPALLNTRLDEKGCCGNRCGMLFSVLFNAAGILGAGYCFIVSVVGLVDGPFCMTVEDDDSSWMSPFKNATMQNEYLNLNGSYLFNQDIWETCAEPHNVVLWNIVLFSMLICFSGIQVVLCTTQIVNGLIGVLCGTCMKNEVV</sequence>
<gene>
    <name evidence="8" type="primary">LOC116956291</name>
</gene>
<comment type="similarity">
    <text evidence="2">Belongs to the L6 tetraspanin family.</text>
</comment>
<evidence type="ECO:0000256" key="1">
    <source>
        <dbReference type="ARBA" id="ARBA00004141"/>
    </source>
</evidence>
<evidence type="ECO:0000256" key="6">
    <source>
        <dbReference type="SAM" id="Phobius"/>
    </source>
</evidence>
<organism evidence="7 8">
    <name type="scientific">Petromyzon marinus</name>
    <name type="common">Sea lamprey</name>
    <dbReference type="NCBI Taxonomy" id="7757"/>
    <lineage>
        <taxon>Eukaryota</taxon>
        <taxon>Metazoa</taxon>
        <taxon>Chordata</taxon>
        <taxon>Craniata</taxon>
        <taxon>Vertebrata</taxon>
        <taxon>Cyclostomata</taxon>
        <taxon>Hyperoartia</taxon>
        <taxon>Petromyzontiformes</taxon>
        <taxon>Petromyzontidae</taxon>
        <taxon>Petromyzon</taxon>
    </lineage>
</organism>
<dbReference type="KEGG" id="pmrn:116956291"/>
<keyword evidence="5 6" id="KW-0472">Membrane</keyword>
<dbReference type="InterPro" id="IPR008661">
    <property type="entry name" value="L6_membrane"/>
</dbReference>
<dbReference type="PANTHER" id="PTHR14198">
    <property type="entry name" value="TRANSMEMBRANE 4 L6 FAMILY MEMBER 1-RELATED"/>
    <property type="match status" value="1"/>
</dbReference>
<feature type="transmembrane region" description="Helical" evidence="6">
    <location>
        <begin position="9"/>
        <end position="28"/>
    </location>
</feature>
<feature type="transmembrane region" description="Helical" evidence="6">
    <location>
        <begin position="48"/>
        <end position="66"/>
    </location>
</feature>
<dbReference type="Pfam" id="PF05805">
    <property type="entry name" value="L6_membrane"/>
    <property type="match status" value="1"/>
</dbReference>
<dbReference type="GeneID" id="116956291"/>